<protein>
    <submittedName>
        <fullName evidence="1">Uncharacterized protein</fullName>
    </submittedName>
</protein>
<keyword evidence="2" id="KW-1185">Reference proteome</keyword>
<gene>
    <name evidence="1" type="ORF">MBBAR_10c00400</name>
</gene>
<proteinExistence type="predicted"/>
<dbReference type="Proteomes" id="UP000191661">
    <property type="component" value="Unassembled WGS sequence"/>
</dbReference>
<organism evidence="1 2">
    <name type="scientific">Methanobrevibacter arboriphilus JCM 13429 = DSM 1125</name>
    <dbReference type="NCBI Taxonomy" id="1300164"/>
    <lineage>
        <taxon>Archaea</taxon>
        <taxon>Methanobacteriati</taxon>
        <taxon>Methanobacteriota</taxon>
        <taxon>Methanomada group</taxon>
        <taxon>Methanobacteria</taxon>
        <taxon>Methanobacteriales</taxon>
        <taxon>Methanobacteriaceae</taxon>
        <taxon>Methanobrevibacter</taxon>
    </lineage>
</organism>
<evidence type="ECO:0000313" key="1">
    <source>
        <dbReference type="EMBL" id="OQD58699.1"/>
    </source>
</evidence>
<comment type="caution">
    <text evidence="1">The sequence shown here is derived from an EMBL/GenBank/DDBJ whole genome shotgun (WGS) entry which is preliminary data.</text>
</comment>
<sequence>MAKEEKTEREELIDDLIDENDLPEDIEVPLDDIEIEALINNCDEIMPRRVEYFNPQKNEKRAIIIHIKPISHGKHTQLQNLVRKNKNKSMVEEVLKRQLFNSKGEQLSPTQIEKLQAGLPEAAYEEIRYISGLFRDKGQELIVKEIVKND</sequence>
<dbReference type="EMBL" id="JXMW01000010">
    <property type="protein sequence ID" value="OQD58699.1"/>
    <property type="molecule type" value="Genomic_DNA"/>
</dbReference>
<dbReference type="RefSeq" id="WP_080460399.1">
    <property type="nucleotide sequence ID" value="NZ_JXMW01000010.1"/>
</dbReference>
<evidence type="ECO:0000313" key="2">
    <source>
        <dbReference type="Proteomes" id="UP000191661"/>
    </source>
</evidence>
<accession>A0A1V6N1Y5</accession>
<reference evidence="1 2" key="1">
    <citation type="submission" date="2014-12" db="EMBL/GenBank/DDBJ databases">
        <title>Genome sequence of Methanobrevibacter arboriphilicus DH1, DSM1125.</title>
        <authorList>
            <person name="Poehlein A."/>
            <person name="Thauer R.K."/>
            <person name="Seedorf H."/>
            <person name="Daniel R."/>
        </authorList>
    </citation>
    <scope>NUCLEOTIDE SEQUENCE [LARGE SCALE GENOMIC DNA]</scope>
    <source>
        <strain evidence="1 2">DH1</strain>
    </source>
</reference>
<name>A0A1V6N1Y5_METAZ</name>
<dbReference type="AlphaFoldDB" id="A0A1V6N1Y5"/>